<dbReference type="AlphaFoldDB" id="A0AB72VF27"/>
<name>A0AB72VF27_CORGB</name>
<accession>A0AB72VF27</accession>
<dbReference type="KEGG" id="cgt:cgR_p0019"/>
<evidence type="ECO:0000313" key="1">
    <source>
        <dbReference type="EMBL" id="BAF56032.1"/>
    </source>
</evidence>
<protein>
    <submittedName>
        <fullName evidence="1">Uncharacterized protein</fullName>
    </submittedName>
</protein>
<sequence>MRLFPGRERREIVLSTSHAGGLDSWEASIKAPDGAAVVTAVQHDQWVTDLMASGGFSDAATNGVRKKAQQTDEDGRVTDLTTDVLPGATADASEIAFGSVAAGVDLSVAGAFFYRERFLSVGNNFNADLANQLESLWSEMQGGTALTLTTAQTRSNVFGADMLRDDGTVCPGWRIGDRIIFIDEGTQITEVINGWQFTHNVGEPPRVAPVLGKRINRRTPLDELVETAREAQKKAQANELSPTKRLGKDELVNIIEAEYGNQFDAWGASIEQNVEDLDLVQQKHISNLAMVKELLLGLRVWATEQREWALGNQTNAQFASSMSYRRDYFQNMIDTWTN</sequence>
<reference evidence="1" key="1">
    <citation type="journal article" date="2007" name="Microbiology">
        <title>Comparative analysis of the Corynebacterium glutamicum group and complete genome sequence of strain R.</title>
        <authorList>
            <person name="Yukawa H."/>
            <person name="Omumasaba C.A."/>
            <person name="Nonaka H."/>
            <person name="Kos P."/>
            <person name="Okai N."/>
            <person name="Suzuki N."/>
            <person name="Suda M."/>
            <person name="Tsuge Y."/>
            <person name="Watanabe J."/>
            <person name="Ikeda Y."/>
            <person name="Vertes A.A."/>
            <person name="Inui M."/>
        </authorList>
    </citation>
    <scope>NUCLEOTIDE SEQUENCE</scope>
    <source>
        <strain evidence="1">R</strain>
        <plasmid evidence="1">pCGR1</plasmid>
    </source>
</reference>
<organism evidence="1">
    <name type="scientific">Corynebacterium glutamicum (strain R)</name>
    <dbReference type="NCBI Taxonomy" id="340322"/>
    <lineage>
        <taxon>Bacteria</taxon>
        <taxon>Bacillati</taxon>
        <taxon>Actinomycetota</taxon>
        <taxon>Actinomycetes</taxon>
        <taxon>Mycobacteriales</taxon>
        <taxon>Corynebacteriaceae</taxon>
        <taxon>Corynebacterium</taxon>
    </lineage>
</organism>
<geneLocation type="plasmid" evidence="1">
    <name>pCGR1</name>
</geneLocation>
<keyword evidence="1" id="KW-0614">Plasmid</keyword>
<dbReference type="Proteomes" id="UP000006698">
    <property type="component" value="Plasmid pCGR1"/>
</dbReference>
<dbReference type="EMBL" id="AP009045">
    <property type="protein sequence ID" value="BAF56032.1"/>
    <property type="molecule type" value="Genomic_DNA"/>
</dbReference>
<proteinExistence type="predicted"/>
<gene>
    <name evidence="1" type="ordered locus">cgR_p0019</name>
</gene>